<name>A0A0G0WIW4_9BACT</name>
<dbReference type="Pfam" id="PF04255">
    <property type="entry name" value="DUF433"/>
    <property type="match status" value="1"/>
</dbReference>
<dbReference type="Gene3D" id="1.10.10.10">
    <property type="entry name" value="Winged helix-like DNA-binding domain superfamily/Winged helix DNA-binding domain"/>
    <property type="match status" value="1"/>
</dbReference>
<dbReference type="EMBL" id="LCBN01000039">
    <property type="protein sequence ID" value="KKS12844.1"/>
    <property type="molecule type" value="Genomic_DNA"/>
</dbReference>
<evidence type="ECO:0000313" key="2">
    <source>
        <dbReference type="Proteomes" id="UP000034753"/>
    </source>
</evidence>
<dbReference type="PANTHER" id="PTHR34849">
    <property type="entry name" value="SSL5025 PROTEIN"/>
    <property type="match status" value="1"/>
</dbReference>
<dbReference type="InterPro" id="IPR007367">
    <property type="entry name" value="DUF433"/>
</dbReference>
<sequence length="70" mass="7766">MGMKQIVTDPKIMLGKPTIAGTRITVELILNLIEHGQTIPEIITDYNLTKDQILAAVNYAKKTLDEAYPP</sequence>
<proteinExistence type="predicted"/>
<accession>A0A0G0WIW4</accession>
<dbReference type="Proteomes" id="UP000034753">
    <property type="component" value="Unassembled WGS sequence"/>
</dbReference>
<evidence type="ECO:0000313" key="1">
    <source>
        <dbReference type="EMBL" id="KKS12844.1"/>
    </source>
</evidence>
<protein>
    <recommendedName>
        <fullName evidence="3">DUF433 domain-containing protein</fullName>
    </recommendedName>
</protein>
<dbReference type="PANTHER" id="PTHR34849:SF3">
    <property type="entry name" value="SSR2962 PROTEIN"/>
    <property type="match status" value="1"/>
</dbReference>
<dbReference type="SUPFAM" id="SSF46689">
    <property type="entry name" value="Homeodomain-like"/>
    <property type="match status" value="1"/>
</dbReference>
<dbReference type="PATRIC" id="fig|1618429.3.peg.781"/>
<dbReference type="InterPro" id="IPR009057">
    <property type="entry name" value="Homeodomain-like_sf"/>
</dbReference>
<comment type="caution">
    <text evidence="1">The sequence shown here is derived from an EMBL/GenBank/DDBJ whole genome shotgun (WGS) entry which is preliminary data.</text>
</comment>
<dbReference type="AlphaFoldDB" id="A0A0G0WIW4"/>
<organism evidence="1 2">
    <name type="scientific">Candidatus Daviesbacteria bacterium GW2011_GWB1_41_5</name>
    <dbReference type="NCBI Taxonomy" id="1618429"/>
    <lineage>
        <taxon>Bacteria</taxon>
        <taxon>Candidatus Daviesiibacteriota</taxon>
    </lineage>
</organism>
<gene>
    <name evidence="1" type="ORF">UU67_C0039G0005</name>
</gene>
<dbReference type="InterPro" id="IPR036388">
    <property type="entry name" value="WH-like_DNA-bd_sf"/>
</dbReference>
<reference evidence="1 2" key="1">
    <citation type="journal article" date="2015" name="Nature">
        <title>rRNA introns, odd ribosomes, and small enigmatic genomes across a large radiation of phyla.</title>
        <authorList>
            <person name="Brown C.T."/>
            <person name="Hug L.A."/>
            <person name="Thomas B.C."/>
            <person name="Sharon I."/>
            <person name="Castelle C.J."/>
            <person name="Singh A."/>
            <person name="Wilkins M.J."/>
            <person name="Williams K.H."/>
            <person name="Banfield J.F."/>
        </authorList>
    </citation>
    <scope>NUCLEOTIDE SEQUENCE [LARGE SCALE GENOMIC DNA]</scope>
</reference>
<evidence type="ECO:0008006" key="3">
    <source>
        <dbReference type="Google" id="ProtNLM"/>
    </source>
</evidence>